<dbReference type="Pfam" id="PF26355">
    <property type="entry name" value="HTH_VMAP-M9"/>
    <property type="match status" value="1"/>
</dbReference>
<dbReference type="Gene3D" id="3.40.50.300">
    <property type="entry name" value="P-loop containing nucleotide triphosphate hydrolases"/>
    <property type="match status" value="1"/>
</dbReference>
<dbReference type="KEGG" id="enn:FRE64_06960"/>
<accession>A0A5B8NL22</accession>
<dbReference type="EMBL" id="CP042326">
    <property type="protein sequence ID" value="QDZ39696.1"/>
    <property type="molecule type" value="Genomic_DNA"/>
</dbReference>
<feature type="domain" description="vWA-MoxR associated protein N-terminal HTH" evidence="1">
    <location>
        <begin position="1"/>
        <end position="86"/>
    </location>
</feature>
<dbReference type="Proteomes" id="UP000318453">
    <property type="component" value="Chromosome"/>
</dbReference>
<dbReference type="RefSeq" id="WP_146295294.1">
    <property type="nucleotide sequence ID" value="NZ_CP042326.1"/>
</dbReference>
<proteinExistence type="predicted"/>
<evidence type="ECO:0000259" key="1">
    <source>
        <dbReference type="Pfam" id="PF26355"/>
    </source>
</evidence>
<name>A0A5B8NL22_9CHRO</name>
<dbReference type="SUPFAM" id="SSF52540">
    <property type="entry name" value="P-loop containing nucleoside triphosphate hydrolases"/>
    <property type="match status" value="1"/>
</dbReference>
<gene>
    <name evidence="2" type="ORF">FRE64_06960</name>
</gene>
<dbReference type="AlphaFoldDB" id="A0A5B8NL22"/>
<protein>
    <submittedName>
        <fullName evidence="2">AAA family ATPase</fullName>
    </submittedName>
</protein>
<evidence type="ECO:0000313" key="2">
    <source>
        <dbReference type="EMBL" id="QDZ39696.1"/>
    </source>
</evidence>
<keyword evidence="3" id="KW-1185">Reference proteome</keyword>
<evidence type="ECO:0000313" key="3">
    <source>
        <dbReference type="Proteomes" id="UP000318453"/>
    </source>
</evidence>
<dbReference type="OrthoDB" id="568954at2"/>
<reference evidence="2" key="1">
    <citation type="submission" date="2019-08" db="EMBL/GenBank/DDBJ databases">
        <title>Carotenoids and Carotenoid Binding Proteins in the Halophilic Cyanobacterium Euhalothece sp. ZM00.</title>
        <authorList>
            <person name="Cho S.M."/>
            <person name="Song J.Y."/>
            <person name="Park Y.-I."/>
        </authorList>
    </citation>
    <scope>NUCLEOTIDE SEQUENCE [LARGE SCALE GENOMIC DNA]</scope>
    <source>
        <strain evidence="2">Z-M001</strain>
    </source>
</reference>
<dbReference type="InterPro" id="IPR058651">
    <property type="entry name" value="HTH_VMAP-M9"/>
</dbReference>
<dbReference type="InterPro" id="IPR027417">
    <property type="entry name" value="P-loop_NTPase"/>
</dbReference>
<dbReference type="Pfam" id="PF14516">
    <property type="entry name" value="AAA_35"/>
    <property type="match status" value="1"/>
</dbReference>
<sequence length="445" mass="52606">MDIETAIACINYLLIHNTANGERINEIEEELLRGCWEGKSYQQIARESKRTNDRSYISNCASALWKDLSEALGENIKLSSLKNALQDWYNSGGKAKLESRGFYPRQRHQFFNLLNNNNYIYRQEEETCYYAIVQNICLRLKGLTQVGKTVMIKRVISRLKEEKKYNFVYLSFKEIENERLTNLEDLIRWLAEKITKKLNYNYDLDNYWKPKRLGAIVQCSSYLEEYILSKLEYPVVLCIDDVHLLLPYQQINDNFFKMLRSWLEKEDPVWRDFFRLAIIYTTDIYTSQDINRSPFNLGTVVELSEFNEDEVEKVIKTYPRIQPEQLPSNSVTQFRHLINDNPYLLTIALEYLSVHPKQTLLDIISTASTDVGIYQAHLRNLWLKLEQNSELEALFKKVIKSPNKVMLKPHQSDFLQRMGLVKILPEGGVKPRCELYRQYFSRYWS</sequence>
<organism evidence="2 3">
    <name type="scientific">Euhalothece natronophila Z-M001</name>
    <dbReference type="NCBI Taxonomy" id="522448"/>
    <lineage>
        <taxon>Bacteria</taxon>
        <taxon>Bacillati</taxon>
        <taxon>Cyanobacteriota</taxon>
        <taxon>Cyanophyceae</taxon>
        <taxon>Oscillatoriophycideae</taxon>
        <taxon>Chroococcales</taxon>
        <taxon>Halothecacae</taxon>
        <taxon>Halothece cluster</taxon>
        <taxon>Euhalothece</taxon>
    </lineage>
</organism>